<keyword evidence="3" id="KW-1003">Cell membrane</keyword>
<dbReference type="InterPro" id="IPR002010">
    <property type="entry name" value="T3SS_IM_R"/>
</dbReference>
<accession>A0A173DYJ5</accession>
<evidence type="ECO:0000256" key="5">
    <source>
        <dbReference type="ARBA" id="ARBA00022989"/>
    </source>
</evidence>
<keyword evidence="4 7" id="KW-0812">Transmembrane</keyword>
<proteinExistence type="inferred from homology"/>
<dbReference type="KEGG" id="cgz:M787_001540"/>
<feature type="transmembrane region" description="Helical" evidence="7">
    <location>
        <begin position="61"/>
        <end position="83"/>
    </location>
</feature>
<dbReference type="GeneID" id="81477986"/>
<dbReference type="OrthoDB" id="9797790at2"/>
<dbReference type="PRINTS" id="PR00953">
    <property type="entry name" value="TYPE3IMRPROT"/>
</dbReference>
<comment type="similarity">
    <text evidence="2">Belongs to the FliR/MopE/SpaR family.</text>
</comment>
<gene>
    <name evidence="8" type="ORF">M787_001540</name>
</gene>
<evidence type="ECO:0000256" key="7">
    <source>
        <dbReference type="SAM" id="Phobius"/>
    </source>
</evidence>
<dbReference type="GO" id="GO:0006605">
    <property type="term" value="P:protein targeting"/>
    <property type="evidence" value="ECO:0007669"/>
    <property type="project" value="InterPro"/>
</dbReference>
<evidence type="ECO:0000256" key="1">
    <source>
        <dbReference type="ARBA" id="ARBA00004651"/>
    </source>
</evidence>
<feature type="transmembrane region" description="Helical" evidence="7">
    <location>
        <begin position="148"/>
        <end position="174"/>
    </location>
</feature>
<keyword evidence="6 7" id="KW-0472">Membrane</keyword>
<evidence type="ECO:0000256" key="2">
    <source>
        <dbReference type="ARBA" id="ARBA00009772"/>
    </source>
</evidence>
<dbReference type="PANTHER" id="PTHR30065:SF1">
    <property type="entry name" value="SURFACE PRESENTATION OF ANTIGENS PROTEIN SPAR"/>
    <property type="match status" value="1"/>
</dbReference>
<name>A0A173DYJ5_9CHLA</name>
<organism evidence="8 9">
    <name type="scientific">Chlamydia gallinacea 08-1274/3</name>
    <dbReference type="NCBI Taxonomy" id="1143323"/>
    <lineage>
        <taxon>Bacteria</taxon>
        <taxon>Pseudomonadati</taxon>
        <taxon>Chlamydiota</taxon>
        <taxon>Chlamydiia</taxon>
        <taxon>Chlamydiales</taxon>
        <taxon>Chlamydiaceae</taxon>
        <taxon>Chlamydia/Chlamydophila group</taxon>
        <taxon>Chlamydia</taxon>
    </lineage>
</organism>
<evidence type="ECO:0000256" key="3">
    <source>
        <dbReference type="ARBA" id="ARBA00022475"/>
    </source>
</evidence>
<dbReference type="eggNOG" id="COG4791">
    <property type="taxonomic scope" value="Bacteria"/>
</dbReference>
<feature type="transmembrane region" description="Helical" evidence="7">
    <location>
        <begin position="26"/>
        <end position="49"/>
    </location>
</feature>
<dbReference type="PANTHER" id="PTHR30065">
    <property type="entry name" value="FLAGELLAR BIOSYNTHETIC PROTEIN FLIR"/>
    <property type="match status" value="1"/>
</dbReference>
<reference evidence="8 9" key="1">
    <citation type="journal article" date="2014" name="Syst. Appl. Microbiol.">
        <title>Evidence for the existence of two new members of the family Chlamydiaceae and proposal of Chlamydia avium sp. nov. and Chlamydia gallinacea sp. nov.</title>
        <authorList>
            <person name="Sachse K."/>
            <person name="Laroucau K."/>
            <person name="Riege K."/>
            <person name="Wehner S."/>
            <person name="Dilcher M."/>
            <person name="Creasy H.H."/>
            <person name="Weidmann M."/>
            <person name="Myers G."/>
            <person name="Vorimore F."/>
            <person name="Vicari N."/>
            <person name="Magnino S."/>
            <person name="Liebler-Tenorio E."/>
            <person name="Ruettger A."/>
            <person name="Bavoil P.M."/>
            <person name="Hufert F.T."/>
            <person name="Rossello-Mora R."/>
            <person name="Marz M."/>
        </authorList>
    </citation>
    <scope>NUCLEOTIDE SEQUENCE [LARGE SCALE GENOMIC DNA]</scope>
    <source>
        <strain evidence="8 9">08-1274/3</strain>
    </source>
</reference>
<sequence length="290" mass="32641">MAISLPELVSVFGSTYLDYIFQKPPAYVWSVFLLLFARLLPIFAIVPFLGAKLFPAPIKVGIGLSWMAIIFPKVLMATQLYNYLSDNTFYFLLIKELCIGVFIGFILAFPFYAAQSAGSFITNQQGIQGLEGATSLISIEQTSPHGIFYHYFVTIVFWLSGGHKIILSVLLQSLEALPIHHFLPMEMMSLQAPFWTTMIKMCQLCLIMTIQLSAPAAVAMLMSDLFLGIINRMAPQVQVIYLLSALKAFMGLLFLTLAWWFIVKQIDYFTLAWFKETPVMLLGAHPPQIL</sequence>
<dbReference type="RefSeq" id="WP_021828705.1">
    <property type="nucleotide sequence ID" value="NZ_CP015840.1"/>
</dbReference>
<evidence type="ECO:0000256" key="4">
    <source>
        <dbReference type="ARBA" id="ARBA00022692"/>
    </source>
</evidence>
<dbReference type="AlphaFoldDB" id="A0A173DYJ5"/>
<dbReference type="STRING" id="1143323.M787_001540"/>
<protein>
    <submittedName>
        <fullName evidence="8">Preprotein translocase T</fullName>
    </submittedName>
</protein>
<feature type="transmembrane region" description="Helical" evidence="7">
    <location>
        <begin position="239"/>
        <end position="262"/>
    </location>
</feature>
<evidence type="ECO:0000256" key="6">
    <source>
        <dbReference type="ARBA" id="ARBA00023136"/>
    </source>
</evidence>
<dbReference type="EMBL" id="CP015840">
    <property type="protein sequence ID" value="ANG66004.1"/>
    <property type="molecule type" value="Genomic_DNA"/>
</dbReference>
<dbReference type="GO" id="GO:0005886">
    <property type="term" value="C:plasma membrane"/>
    <property type="evidence" value="ECO:0007669"/>
    <property type="project" value="UniProtKB-SubCell"/>
</dbReference>
<feature type="transmembrane region" description="Helical" evidence="7">
    <location>
        <begin position="89"/>
        <end position="113"/>
    </location>
</feature>
<dbReference type="Pfam" id="PF01311">
    <property type="entry name" value="Bac_export_1"/>
    <property type="match status" value="1"/>
</dbReference>
<comment type="subcellular location">
    <subcellularLocation>
        <location evidence="1">Cell membrane</location>
        <topology evidence="1">Multi-pass membrane protein</topology>
    </subcellularLocation>
</comment>
<keyword evidence="5 7" id="KW-1133">Transmembrane helix</keyword>
<evidence type="ECO:0000313" key="9">
    <source>
        <dbReference type="Proteomes" id="UP000019147"/>
    </source>
</evidence>
<feature type="transmembrane region" description="Helical" evidence="7">
    <location>
        <begin position="194"/>
        <end position="227"/>
    </location>
</feature>
<dbReference type="Proteomes" id="UP000019147">
    <property type="component" value="Chromosome"/>
</dbReference>
<evidence type="ECO:0000313" key="8">
    <source>
        <dbReference type="EMBL" id="ANG66004.1"/>
    </source>
</evidence>